<protein>
    <submittedName>
        <fullName evidence="1">Uncharacterized protein</fullName>
    </submittedName>
</protein>
<evidence type="ECO:0000313" key="2">
    <source>
        <dbReference type="Proteomes" id="UP000503312"/>
    </source>
</evidence>
<gene>
    <name evidence="1" type="ORF">DCO17_02815</name>
</gene>
<dbReference type="KEGG" id="ptrp:DCO17_02815"/>
<sequence>MLLLQCGHVKPSHSIKWALDEQCLQTGILLISELMLPGSAKVYSSIVEQLLQTIATFEEYGPTSLPMLLTHSNLQDRQANLYLGIARLLICFLSEWQRA</sequence>
<evidence type="ECO:0000313" key="1">
    <source>
        <dbReference type="EMBL" id="QKM64255.1"/>
    </source>
</evidence>
<dbReference type="AlphaFoldDB" id="A0A6M9PZU1"/>
<name>A0A6M9PZU1_9BURK</name>
<accession>A0A6M9PZU1</accession>
<organism evidence="1 2">
    <name type="scientific">Polynucleobacter tropicus</name>
    <dbReference type="NCBI Taxonomy" id="1743174"/>
    <lineage>
        <taxon>Bacteria</taxon>
        <taxon>Pseudomonadati</taxon>
        <taxon>Pseudomonadota</taxon>
        <taxon>Betaproteobacteria</taxon>
        <taxon>Burkholderiales</taxon>
        <taxon>Burkholderiaceae</taxon>
        <taxon>Polynucleobacter</taxon>
    </lineage>
</organism>
<reference evidence="1 2" key="1">
    <citation type="submission" date="2018-04" db="EMBL/GenBank/DDBJ databases">
        <title>Polynucleobacter sp. UH21B genome.</title>
        <authorList>
            <person name="Hahn M.W."/>
        </authorList>
    </citation>
    <scope>NUCLEOTIDE SEQUENCE [LARGE SCALE GENOMIC DNA]</scope>
    <source>
        <strain evidence="1 2">MWH-UH21B</strain>
    </source>
</reference>
<dbReference type="EMBL" id="CP028942">
    <property type="protein sequence ID" value="QKM64255.1"/>
    <property type="molecule type" value="Genomic_DNA"/>
</dbReference>
<dbReference type="RefSeq" id="WP_173955297.1">
    <property type="nucleotide sequence ID" value="NZ_CP028942.1"/>
</dbReference>
<proteinExistence type="predicted"/>
<dbReference type="Proteomes" id="UP000503312">
    <property type="component" value="Chromosome"/>
</dbReference>
<keyword evidence="2" id="KW-1185">Reference proteome</keyword>